<accession>X0SV82</accession>
<organism evidence="1">
    <name type="scientific">marine sediment metagenome</name>
    <dbReference type="NCBI Taxonomy" id="412755"/>
    <lineage>
        <taxon>unclassified sequences</taxon>
        <taxon>metagenomes</taxon>
        <taxon>ecological metagenomes</taxon>
    </lineage>
</organism>
<name>X0SV82_9ZZZZ</name>
<dbReference type="AlphaFoldDB" id="X0SV82"/>
<reference evidence="1" key="1">
    <citation type="journal article" date="2014" name="Front. Microbiol.">
        <title>High frequency of phylogenetically diverse reductive dehalogenase-homologous genes in deep subseafloor sedimentary metagenomes.</title>
        <authorList>
            <person name="Kawai M."/>
            <person name="Futagami T."/>
            <person name="Toyoda A."/>
            <person name="Takaki Y."/>
            <person name="Nishi S."/>
            <person name="Hori S."/>
            <person name="Arai W."/>
            <person name="Tsubouchi T."/>
            <person name="Morono Y."/>
            <person name="Uchiyama I."/>
            <person name="Ito T."/>
            <person name="Fujiyama A."/>
            <person name="Inagaki F."/>
            <person name="Takami H."/>
        </authorList>
    </citation>
    <scope>NUCLEOTIDE SEQUENCE</scope>
    <source>
        <strain evidence="1">Expedition CK06-06</strain>
    </source>
</reference>
<sequence>IKINEEKIKPYRGIGKLYLASRPPIDTIVSSDGSIYGGSAITFSDLMADHTFYLMAYQVRSFRSYSFSYLNQKRRFQYMANAFQYTMFYYPPYAYYDPYFYERLSYRDATAMRKITGINISSYYPFNKYFRFQASLGYYHYEEDFYDPFMNELLYSRNRSYNQFWNGNLLSASFSLVGETTRFKYYGPTAGNTFRLSLSQSIPVSSSFFQNTTVEVDLRQYINIGSAFLLAARFEGFASRGKNPYVFYFGGNNQVRSANYFNIIANEGWFANLEFRFPLVNAASTLIGQIGPVRGAFFFDIARSKIKGYPAKFYTYIGRDEYGFSLFSESDAIGSYGYGFEFFLLGIPIHLEFVKGLEFPDLSRPWDIDVIGKFKTKFWIGFDF</sequence>
<comment type="caution">
    <text evidence="1">The sequence shown here is derived from an EMBL/GenBank/DDBJ whole genome shotgun (WGS) entry which is preliminary data.</text>
</comment>
<dbReference type="Gene3D" id="2.40.160.50">
    <property type="entry name" value="membrane protein fhac: a member of the omp85/tpsb transporter family"/>
    <property type="match status" value="1"/>
</dbReference>
<proteinExistence type="predicted"/>
<protein>
    <recommendedName>
        <fullName evidence="2">Bacterial surface antigen (D15) domain-containing protein</fullName>
    </recommendedName>
</protein>
<gene>
    <name evidence="1" type="ORF">S01H1_08777</name>
</gene>
<feature type="non-terminal residue" evidence="1">
    <location>
        <position position="1"/>
    </location>
</feature>
<evidence type="ECO:0000313" key="1">
    <source>
        <dbReference type="EMBL" id="GAF79031.1"/>
    </source>
</evidence>
<evidence type="ECO:0008006" key="2">
    <source>
        <dbReference type="Google" id="ProtNLM"/>
    </source>
</evidence>
<dbReference type="EMBL" id="BARS01004490">
    <property type="protein sequence ID" value="GAF79031.1"/>
    <property type="molecule type" value="Genomic_DNA"/>
</dbReference>